<reference evidence="2" key="1">
    <citation type="submission" date="2018-02" db="EMBL/GenBank/DDBJ databases">
        <title>Genome sequence of Desulfocucumis palustris strain NAW-5.</title>
        <authorList>
            <person name="Watanabe M."/>
            <person name="Kojima H."/>
            <person name="Fukui M."/>
        </authorList>
    </citation>
    <scope>NUCLEOTIDE SEQUENCE [LARGE SCALE GENOMIC DNA]</scope>
    <source>
        <strain evidence="2">NAW-5</strain>
    </source>
</reference>
<keyword evidence="2" id="KW-1185">Reference proteome</keyword>
<gene>
    <name evidence="1" type="ORF">DCCM_4414</name>
</gene>
<accession>A0A2L2XMW2</accession>
<dbReference type="EMBL" id="BFAV01000157">
    <property type="protein sequence ID" value="GBF35291.1"/>
    <property type="molecule type" value="Genomic_DNA"/>
</dbReference>
<organism evidence="1 2">
    <name type="scientific">Desulfocucumis palustris</name>
    <dbReference type="NCBI Taxonomy" id="1898651"/>
    <lineage>
        <taxon>Bacteria</taxon>
        <taxon>Bacillati</taxon>
        <taxon>Bacillota</taxon>
        <taxon>Clostridia</taxon>
        <taxon>Eubacteriales</taxon>
        <taxon>Desulfocucumaceae</taxon>
        <taxon>Desulfocucumis</taxon>
    </lineage>
</organism>
<evidence type="ECO:0000313" key="1">
    <source>
        <dbReference type="EMBL" id="GBF35291.1"/>
    </source>
</evidence>
<evidence type="ECO:0000313" key="2">
    <source>
        <dbReference type="Proteomes" id="UP000239549"/>
    </source>
</evidence>
<dbReference type="AlphaFoldDB" id="A0A2L2XMW2"/>
<protein>
    <submittedName>
        <fullName evidence="1">Uncharacterized protein</fullName>
    </submittedName>
</protein>
<sequence length="52" mass="5964">MQPVNALLHLHLTFRIYNQFKAASIMYTKRCAGALLIMPNGINLQQRRAAHK</sequence>
<name>A0A2L2XMW2_9FIRM</name>
<dbReference type="Proteomes" id="UP000239549">
    <property type="component" value="Unassembled WGS sequence"/>
</dbReference>
<comment type="caution">
    <text evidence="1">The sequence shown here is derived from an EMBL/GenBank/DDBJ whole genome shotgun (WGS) entry which is preliminary data.</text>
</comment>
<proteinExistence type="predicted"/>